<dbReference type="Proteomes" id="UP000033966">
    <property type="component" value="Unassembled WGS sequence"/>
</dbReference>
<proteinExistence type="predicted"/>
<reference evidence="2 3" key="1">
    <citation type="journal article" date="2015" name="Nature">
        <title>rRNA introns, odd ribosomes, and small enigmatic genomes across a large radiation of phyla.</title>
        <authorList>
            <person name="Brown C.T."/>
            <person name="Hug L.A."/>
            <person name="Thomas B.C."/>
            <person name="Sharon I."/>
            <person name="Castelle C.J."/>
            <person name="Singh A."/>
            <person name="Wilkins M.J."/>
            <person name="Williams K.H."/>
            <person name="Banfield J.F."/>
        </authorList>
    </citation>
    <scope>NUCLEOTIDE SEQUENCE [LARGE SCALE GENOMIC DNA]</scope>
</reference>
<organism evidence="2 3">
    <name type="scientific">Candidatus Jorgensenbacteria bacterium GW2011_GWA2_45_13</name>
    <dbReference type="NCBI Taxonomy" id="1618662"/>
    <lineage>
        <taxon>Bacteria</taxon>
        <taxon>Candidatus Joergenseniibacteriota</taxon>
    </lineage>
</organism>
<dbReference type="PROSITE" id="PS00409">
    <property type="entry name" value="PROKAR_NTER_METHYL"/>
    <property type="match status" value="1"/>
</dbReference>
<evidence type="ECO:0000313" key="2">
    <source>
        <dbReference type="EMBL" id="KKT91434.1"/>
    </source>
</evidence>
<evidence type="ECO:0000256" key="1">
    <source>
        <dbReference type="SAM" id="Phobius"/>
    </source>
</evidence>
<dbReference type="Pfam" id="PF07963">
    <property type="entry name" value="N_methyl"/>
    <property type="match status" value="1"/>
</dbReference>
<feature type="transmembrane region" description="Helical" evidence="1">
    <location>
        <begin position="20"/>
        <end position="40"/>
    </location>
</feature>
<protein>
    <recommendedName>
        <fullName evidence="4">Prepilin-type N-terminal cleavage/methylation domain-containing protein</fullName>
    </recommendedName>
</protein>
<keyword evidence="1" id="KW-1133">Transmembrane helix</keyword>
<dbReference type="EMBL" id="LCKF01000012">
    <property type="protein sequence ID" value="KKT91434.1"/>
    <property type="molecule type" value="Genomic_DNA"/>
</dbReference>
<gene>
    <name evidence="2" type="ORF">UW92_C0012G0012</name>
</gene>
<evidence type="ECO:0000313" key="3">
    <source>
        <dbReference type="Proteomes" id="UP000033966"/>
    </source>
</evidence>
<sequence length="178" mass="18817">MRRKKKNDGPALSGVEGFSLIEMLVSLGIVMILSGMVLAYNQSSIQKTVLFTEQAKVIGVLNRAKAFALERYKGNSTSYCAFGVKFGPSTAYSILGVRTPSSGSCITGSVLSSSDTIESYALDRRVSFKSLPPQGAIFFEAPYLSAVNSGTIVLELVNVSPVIQSSIEVTSGGSISSL</sequence>
<dbReference type="SUPFAM" id="SSF54523">
    <property type="entry name" value="Pili subunits"/>
    <property type="match status" value="1"/>
</dbReference>
<keyword evidence="1" id="KW-0472">Membrane</keyword>
<accession>A0A0G1P4U1</accession>
<keyword evidence="1" id="KW-0812">Transmembrane</keyword>
<dbReference type="AlphaFoldDB" id="A0A0G1P4U1"/>
<dbReference type="InterPro" id="IPR045584">
    <property type="entry name" value="Pilin-like"/>
</dbReference>
<evidence type="ECO:0008006" key="4">
    <source>
        <dbReference type="Google" id="ProtNLM"/>
    </source>
</evidence>
<comment type="caution">
    <text evidence="2">The sequence shown here is derived from an EMBL/GenBank/DDBJ whole genome shotgun (WGS) entry which is preliminary data.</text>
</comment>
<name>A0A0G1P4U1_9BACT</name>
<dbReference type="InterPro" id="IPR012902">
    <property type="entry name" value="N_methyl_site"/>
</dbReference>